<evidence type="ECO:0000259" key="13">
    <source>
        <dbReference type="Pfam" id="PF21638"/>
    </source>
</evidence>
<feature type="compositionally biased region" description="Polar residues" evidence="8">
    <location>
        <begin position="902"/>
        <end position="911"/>
    </location>
</feature>
<dbReference type="Pfam" id="PF08158">
    <property type="entry name" value="SDA1_HEAT"/>
    <property type="match status" value="2"/>
</dbReference>
<dbReference type="Pfam" id="PF14630">
    <property type="entry name" value="ORC5_C"/>
    <property type="match status" value="1"/>
</dbReference>
<feature type="compositionally biased region" description="Acidic residues" evidence="8">
    <location>
        <begin position="860"/>
        <end position="901"/>
    </location>
</feature>
<keyword evidence="16" id="KW-1185">Reference proteome</keyword>
<dbReference type="InterPro" id="IPR047088">
    <property type="entry name" value="ORC5_C"/>
</dbReference>
<dbReference type="PANTHER" id="PTHR12730:SF0">
    <property type="entry name" value="PROTEIN SDA1 HOMOLOG"/>
    <property type="match status" value="1"/>
</dbReference>
<dbReference type="GO" id="GO:0042273">
    <property type="term" value="P:ribosomal large subunit biogenesis"/>
    <property type="evidence" value="ECO:0007669"/>
    <property type="project" value="InterPro"/>
</dbReference>
<comment type="similarity">
    <text evidence="2">Belongs to the SDA1 family.</text>
</comment>
<keyword evidence="5" id="KW-0690">Ribosome biogenesis</keyword>
<evidence type="ECO:0000256" key="4">
    <source>
        <dbReference type="ARBA" id="ARBA00022448"/>
    </source>
</evidence>
<dbReference type="Pfam" id="PF05285">
    <property type="entry name" value="SDA1_dom"/>
    <property type="match status" value="1"/>
</dbReference>
<dbReference type="Gene3D" id="3.40.50.300">
    <property type="entry name" value="P-loop containing nucleotide triphosphate hydrolases"/>
    <property type="match status" value="1"/>
</dbReference>
<dbReference type="Pfam" id="PF13191">
    <property type="entry name" value="AAA_16"/>
    <property type="match status" value="1"/>
</dbReference>
<dbReference type="InterPro" id="IPR048866">
    <property type="entry name" value="ORC5_lid"/>
</dbReference>
<dbReference type="InterPro" id="IPR041664">
    <property type="entry name" value="AAA_16"/>
</dbReference>
<dbReference type="InterPro" id="IPR027417">
    <property type="entry name" value="P-loop_NTPase"/>
</dbReference>
<evidence type="ECO:0000256" key="3">
    <source>
        <dbReference type="ARBA" id="ARBA00013636"/>
    </source>
</evidence>
<evidence type="ECO:0000313" key="16">
    <source>
        <dbReference type="Proteomes" id="UP000078540"/>
    </source>
</evidence>
<keyword evidence="7" id="KW-0539">Nucleus</keyword>
<comment type="subcellular location">
    <subcellularLocation>
        <location evidence="1">Nucleus</location>
    </subcellularLocation>
</comment>
<dbReference type="Pfam" id="PF21639">
    <property type="entry name" value="ORC5_lid"/>
    <property type="match status" value="1"/>
</dbReference>
<dbReference type="PANTHER" id="PTHR12730">
    <property type="entry name" value="HSDA/SDA1-RELATED"/>
    <property type="match status" value="1"/>
</dbReference>
<dbReference type="SUPFAM" id="SSF48371">
    <property type="entry name" value="ARM repeat"/>
    <property type="match status" value="1"/>
</dbReference>
<feature type="region of interest" description="Disordered" evidence="8">
    <location>
        <begin position="1004"/>
        <end position="1050"/>
    </location>
</feature>
<evidence type="ECO:0000259" key="9">
    <source>
        <dbReference type="Pfam" id="PF05285"/>
    </source>
</evidence>
<dbReference type="InterPro" id="IPR016024">
    <property type="entry name" value="ARM-type_fold"/>
</dbReference>
<reference evidence="15 16" key="1">
    <citation type="submission" date="2015-09" db="EMBL/GenBank/DDBJ databases">
        <title>Atta colombica WGS genome.</title>
        <authorList>
            <person name="Nygaard S."/>
            <person name="Hu H."/>
            <person name="Boomsma J."/>
            <person name="Zhang G."/>
        </authorList>
    </citation>
    <scope>NUCLEOTIDE SEQUENCE [LARGE SCALE GENOMIC DNA]</scope>
    <source>
        <strain evidence="15">Treedump-2</strain>
        <tissue evidence="15">Whole body</tissue>
    </source>
</reference>
<keyword evidence="4" id="KW-0813">Transport</keyword>
<dbReference type="InterPro" id="IPR048292">
    <property type="entry name" value="SDA1_C"/>
</dbReference>
<dbReference type="GO" id="GO:0005730">
    <property type="term" value="C:nucleolus"/>
    <property type="evidence" value="ECO:0007669"/>
    <property type="project" value="TreeGrafter"/>
</dbReference>
<feature type="domain" description="SDA1 N-terminal" evidence="10">
    <location>
        <begin position="490"/>
        <end position="544"/>
    </location>
</feature>
<evidence type="ECO:0000256" key="1">
    <source>
        <dbReference type="ARBA" id="ARBA00004123"/>
    </source>
</evidence>
<evidence type="ECO:0000313" key="15">
    <source>
        <dbReference type="EMBL" id="KYM85503.1"/>
    </source>
</evidence>
<dbReference type="Pfam" id="PF21638">
    <property type="entry name" value="SDA1_C"/>
    <property type="match status" value="1"/>
</dbReference>
<protein>
    <recommendedName>
        <fullName evidence="3">Protein SDA1 homolog</fullName>
    </recommendedName>
</protein>
<feature type="domain" description="Orc1-like AAA ATPase" evidence="11">
    <location>
        <begin position="70"/>
        <end position="214"/>
    </location>
</feature>
<gene>
    <name evidence="15" type="ORF">ALC53_04747</name>
</gene>
<feature type="compositionally biased region" description="Basic residues" evidence="8">
    <location>
        <begin position="1004"/>
        <end position="1017"/>
    </location>
</feature>
<dbReference type="AlphaFoldDB" id="A0A195BK03"/>
<proteinExistence type="inferred from homology"/>
<feature type="compositionally biased region" description="Basic and acidic residues" evidence="8">
    <location>
        <begin position="928"/>
        <end position="942"/>
    </location>
</feature>
<feature type="domain" description="SDA1 middle" evidence="9">
    <location>
        <begin position="870"/>
        <end position="1019"/>
    </location>
</feature>
<feature type="compositionally biased region" description="Basic and acidic residues" evidence="8">
    <location>
        <begin position="1018"/>
        <end position="1033"/>
    </location>
</feature>
<dbReference type="GO" id="GO:0000055">
    <property type="term" value="P:ribosomal large subunit export from nucleus"/>
    <property type="evidence" value="ECO:0007669"/>
    <property type="project" value="InterPro"/>
</dbReference>
<evidence type="ECO:0000256" key="6">
    <source>
        <dbReference type="ARBA" id="ARBA00022927"/>
    </source>
</evidence>
<dbReference type="GO" id="GO:0015031">
    <property type="term" value="P:protein transport"/>
    <property type="evidence" value="ECO:0007669"/>
    <property type="project" value="UniProtKB-KW"/>
</dbReference>
<dbReference type="STRING" id="520822.A0A195BK03"/>
<feature type="region of interest" description="Disordered" evidence="8">
    <location>
        <begin position="855"/>
        <end position="942"/>
    </location>
</feature>
<keyword evidence="6" id="KW-0653">Protein transport</keyword>
<feature type="domain" description="Origin recognition complex subunit 5 C-terminal" evidence="12">
    <location>
        <begin position="360"/>
        <end position="489"/>
    </location>
</feature>
<sequence length="1083" mass="126263">MVRHNNQLPDNLPQLQNLIKRDPESYKEEFLQQHLHYKSILEVFRLEPTQFNKSLDELVTFLAQIRKNNIICREEIVSRLYSLIGIADEPMPESIFVYGHMATGKSLIIQNLLNYLKYNVSYVNCIEHLGSKHIYNYILDDLVTSIKESSRHTQLKHNCDNIMDFIIALKKISCNDKRPIVLVFDKCHKIRHFDVTFLPAILRLKELADINICTILISEIVWDKFNTKIGSLRPVKIYFPQYTKDELAQLLLLDKPTNYDTDFYKNYLNLFLSVFFRFCRDLNELRHMVKINFAKYVEPIESKRIEPDNVTALWKNISATLRSNLEIIYLRVSTSDFLQPDYQMSREIESTTKLALSFELPFYAKYMLIAAYLASYNPVKYDKHIFMKQSSKRKKKIRSIKKTGKDAEKKCRVFTISRMFAIFCAILDEKVDINANLLAQISTMCQLGLLSIVGDNITQLDETKFKCCASRDFIIVVAKTVGFEIKNYLNVAHCYPNDLKTYPQEIIDILQIHNIILDNEMRMTFCKALIQLRNKSLLEPTALLINTMLQNFMFSMLKDPNIRAAKMSVDIMIELYNKNIWNDVKTVNVIATGCFSKITKVMVASLKFFLGTHSEEKESDDSDSDDEPSMKEIMMANKKAKKKKSKAPQYNFSALHLIHDPQDFAEKLFKQIEKNNDRFEVKLMTLDVVSRLIGLHSLFLLNFYPYIQRFLQPHQREITKLLQFVAQASHELVPPDMLEPVLKTLANNFITERNSADVMAIGLNTVREICTRCPLAMNEDLLEDLTRYKHYKERSVMMAAHSLIGTFRRIMPNLLHKKDKGRPTEANIMIRSSKYGEIRASEFVLGAEVLYNQSAKNTEETSDEEDDDEWIDVSENNEEEISDEEISEEEINDEEIDENELTSESMKSSISENKDDKTLTSHKKKAKFKSEKNEELTAERKTKASVISTERLLTDKDFRKIDVALAKQDVTYIKRSVKRTHDQIETDKGGELVKLSDIENIYKKRKHDKAARQKSVKKGQEERDKFGFKDRRQNPLCSTTNREKRKGKAFSMLKQKLRTKVKRSFREKQIALKNHLIKQKRMK</sequence>
<dbReference type="EMBL" id="KQ976453">
    <property type="protein sequence ID" value="KYM85503.1"/>
    <property type="molecule type" value="Genomic_DNA"/>
</dbReference>
<evidence type="ECO:0000259" key="14">
    <source>
        <dbReference type="Pfam" id="PF21639"/>
    </source>
</evidence>
<evidence type="ECO:0000259" key="10">
    <source>
        <dbReference type="Pfam" id="PF08158"/>
    </source>
</evidence>
<dbReference type="Proteomes" id="UP000078540">
    <property type="component" value="Unassembled WGS sequence"/>
</dbReference>
<name>A0A195BK03_9HYME</name>
<accession>A0A195BK03</accession>
<dbReference type="InterPro" id="IPR027312">
    <property type="entry name" value="Sda1"/>
</dbReference>
<organism evidence="15 16">
    <name type="scientific">Atta colombica</name>
    <dbReference type="NCBI Taxonomy" id="520822"/>
    <lineage>
        <taxon>Eukaryota</taxon>
        <taxon>Metazoa</taxon>
        <taxon>Ecdysozoa</taxon>
        <taxon>Arthropoda</taxon>
        <taxon>Hexapoda</taxon>
        <taxon>Insecta</taxon>
        <taxon>Pterygota</taxon>
        <taxon>Neoptera</taxon>
        <taxon>Endopterygota</taxon>
        <taxon>Hymenoptera</taxon>
        <taxon>Apocrita</taxon>
        <taxon>Aculeata</taxon>
        <taxon>Formicoidea</taxon>
        <taxon>Formicidae</taxon>
        <taxon>Myrmicinae</taxon>
        <taxon>Atta</taxon>
    </lineage>
</organism>
<evidence type="ECO:0000256" key="5">
    <source>
        <dbReference type="ARBA" id="ARBA00022517"/>
    </source>
</evidence>
<evidence type="ECO:0000256" key="8">
    <source>
        <dbReference type="SAM" id="MobiDB-lite"/>
    </source>
</evidence>
<feature type="domain" description="SDA1 C-terminal" evidence="13">
    <location>
        <begin position="1037"/>
        <end position="1082"/>
    </location>
</feature>
<evidence type="ECO:0000256" key="2">
    <source>
        <dbReference type="ARBA" id="ARBA00005783"/>
    </source>
</evidence>
<dbReference type="SUPFAM" id="SSF52540">
    <property type="entry name" value="P-loop containing nucleoside triphosphate hydrolases"/>
    <property type="match status" value="1"/>
</dbReference>
<evidence type="ECO:0000259" key="11">
    <source>
        <dbReference type="Pfam" id="PF13191"/>
    </source>
</evidence>
<evidence type="ECO:0000256" key="7">
    <source>
        <dbReference type="ARBA" id="ARBA00023242"/>
    </source>
</evidence>
<dbReference type="InterPro" id="IPR007949">
    <property type="entry name" value="SDA1_MD"/>
</dbReference>
<evidence type="ECO:0000259" key="12">
    <source>
        <dbReference type="Pfam" id="PF14630"/>
    </source>
</evidence>
<feature type="domain" description="ORC5 lid" evidence="14">
    <location>
        <begin position="264"/>
        <end position="321"/>
    </location>
</feature>
<feature type="domain" description="SDA1 N-terminal" evidence="10">
    <location>
        <begin position="545"/>
        <end position="792"/>
    </location>
</feature>
<dbReference type="InterPro" id="IPR012977">
    <property type="entry name" value="SDA1_N"/>
</dbReference>